<evidence type="ECO:0000256" key="2">
    <source>
        <dbReference type="SAM" id="SignalP"/>
    </source>
</evidence>
<comment type="caution">
    <text evidence="3">The sequence shown here is derived from an EMBL/GenBank/DDBJ whole genome shotgun (WGS) entry which is preliminary data.</text>
</comment>
<dbReference type="Proteomes" id="UP000663855">
    <property type="component" value="Unassembled WGS sequence"/>
</dbReference>
<name>A0A815LUY5_9BILA</name>
<reference evidence="3" key="1">
    <citation type="submission" date="2021-02" db="EMBL/GenBank/DDBJ databases">
        <authorList>
            <person name="Nowell W R."/>
        </authorList>
    </citation>
    <scope>NUCLEOTIDE SEQUENCE</scope>
</reference>
<feature type="signal peptide" evidence="2">
    <location>
        <begin position="1"/>
        <end position="19"/>
    </location>
</feature>
<feature type="region of interest" description="Disordered" evidence="1">
    <location>
        <begin position="362"/>
        <end position="381"/>
    </location>
</feature>
<dbReference type="EMBL" id="CAJNOV010010543">
    <property type="protein sequence ID" value="CAF1410766.1"/>
    <property type="molecule type" value="Genomic_DNA"/>
</dbReference>
<evidence type="ECO:0000313" key="5">
    <source>
        <dbReference type="Proteomes" id="UP000663855"/>
    </source>
</evidence>
<dbReference type="SUPFAM" id="SSF101898">
    <property type="entry name" value="NHL repeat"/>
    <property type="match status" value="1"/>
</dbReference>
<organism evidence="3 5">
    <name type="scientific">Rotaria magnacalcarata</name>
    <dbReference type="NCBI Taxonomy" id="392030"/>
    <lineage>
        <taxon>Eukaryota</taxon>
        <taxon>Metazoa</taxon>
        <taxon>Spiralia</taxon>
        <taxon>Gnathifera</taxon>
        <taxon>Rotifera</taxon>
        <taxon>Eurotatoria</taxon>
        <taxon>Bdelloidea</taxon>
        <taxon>Philodinida</taxon>
        <taxon>Philodinidae</taxon>
        <taxon>Rotaria</taxon>
    </lineage>
</organism>
<sequence length="381" mass="43513">MSFLVCLTIFSIHTYLSTGSYTYGIIHNATVKIPFDLPDDVHHTLGNQPSCNQCLCQAFNDSRVFLLTCTDNGFENFTCQFYYFLPMRDELKYRNNTNIYLMKNETFKEKDDCCNTTYLLEQLNSISTNKTHVFKEALRYLVFGDNNTIASMYKTKLIKFNKYTFEKVYESTSTGFTTVGFDGKYYYLGLKGKMEVHSVIINSPITTVPLSGDLTSIRSRNNTKMLVGTATSVGYICEKQSEIFNNCIIIPELNQNGKQLHALDIVNDSTFYAGWDDASQSVRLYMKDQNNKWSVNNSNFIDSTMVSDIVVDDCQRLWVVKARTDKIHIYDQNKNSPNIFTTNSGLFNLLVMKNYTLVTSHESGPSGLHVTKPTLNCRPPR</sequence>
<evidence type="ECO:0000313" key="3">
    <source>
        <dbReference type="EMBL" id="CAF1410766.1"/>
    </source>
</evidence>
<evidence type="ECO:0000313" key="4">
    <source>
        <dbReference type="EMBL" id="CAF1487900.1"/>
    </source>
</evidence>
<protein>
    <submittedName>
        <fullName evidence="3">Uncharacterized protein</fullName>
    </submittedName>
</protein>
<keyword evidence="2" id="KW-0732">Signal</keyword>
<dbReference type="OrthoDB" id="10020722at2759"/>
<dbReference type="Proteomes" id="UP000663834">
    <property type="component" value="Unassembled WGS sequence"/>
</dbReference>
<proteinExistence type="predicted"/>
<accession>A0A815LUY5</accession>
<feature type="chain" id="PRO_5036228154" evidence="2">
    <location>
        <begin position="20"/>
        <end position="381"/>
    </location>
</feature>
<gene>
    <name evidence="3" type="ORF">CJN711_LOCUS22491</name>
    <name evidence="4" type="ORF">KQP761_LOCUS13934</name>
</gene>
<dbReference type="EMBL" id="CAJNOW010006514">
    <property type="protein sequence ID" value="CAF1487900.1"/>
    <property type="molecule type" value="Genomic_DNA"/>
</dbReference>
<evidence type="ECO:0000256" key="1">
    <source>
        <dbReference type="SAM" id="MobiDB-lite"/>
    </source>
</evidence>
<dbReference type="AlphaFoldDB" id="A0A815LUY5"/>